<organism evidence="5 6">
    <name type="scientific">Rotaria socialis</name>
    <dbReference type="NCBI Taxonomy" id="392032"/>
    <lineage>
        <taxon>Eukaryota</taxon>
        <taxon>Metazoa</taxon>
        <taxon>Spiralia</taxon>
        <taxon>Gnathifera</taxon>
        <taxon>Rotifera</taxon>
        <taxon>Eurotatoria</taxon>
        <taxon>Bdelloidea</taxon>
        <taxon>Philodinida</taxon>
        <taxon>Philodinidae</taxon>
        <taxon>Rotaria</taxon>
    </lineage>
</organism>
<gene>
    <name evidence="5" type="ORF">TSG867_LOCUS30551</name>
</gene>
<feature type="domain" description="FLYWCH-type" evidence="4">
    <location>
        <begin position="73"/>
        <end position="130"/>
    </location>
</feature>
<dbReference type="Pfam" id="PF04500">
    <property type="entry name" value="FLYWCH"/>
    <property type="match status" value="1"/>
</dbReference>
<keyword evidence="1" id="KW-0479">Metal-binding</keyword>
<accession>A0A821F829</accession>
<dbReference type="InterPro" id="IPR007588">
    <property type="entry name" value="Znf_FLYWCH"/>
</dbReference>
<dbReference type="EMBL" id="CAJOBQ010004940">
    <property type="protein sequence ID" value="CAF4647102.1"/>
    <property type="molecule type" value="Genomic_DNA"/>
</dbReference>
<keyword evidence="3" id="KW-0862">Zinc</keyword>
<sequence length="373" mass="43832">MPVHEEPRLSIWHHQGSSWSREQLLAGKQKIISHSNQFVSSRFLQQQIPFNNSVKSKRTQIYFTKVVMSVTLTKTSKNTPLLIHNSYSYTIDRKTVTKILWKCEYSRKYSCHGRLHTTSNYELIKIVGEHENHVGNSRCAATRKYFEKLKQESEQNHTTPHNILTQVNIGVPDEVRVQLPTNYNLKRNVRRWRQVTTTAPTPTTIDFPAIPTKYHQTTRNTIFFRKDTGSGLFHRWNHVIPVAFILLPSKSEQIYQKMTNEIFQLAPAWQPQRANGFKETYENDVVFADNIHKILALAFIETTIVANAFELLCTNLDDNYQQILDYIEGNYIGRRRGRIRRQASYPIDFWGMMERVKNNMHRSNNNVEGWYRE</sequence>
<dbReference type="Proteomes" id="UP000663862">
    <property type="component" value="Unassembled WGS sequence"/>
</dbReference>
<dbReference type="AlphaFoldDB" id="A0A821F829"/>
<reference evidence="5" key="1">
    <citation type="submission" date="2021-02" db="EMBL/GenBank/DDBJ databases">
        <authorList>
            <person name="Nowell W R."/>
        </authorList>
    </citation>
    <scope>NUCLEOTIDE SEQUENCE</scope>
</reference>
<name>A0A821F829_9BILA</name>
<dbReference type="GO" id="GO:0008270">
    <property type="term" value="F:zinc ion binding"/>
    <property type="evidence" value="ECO:0007669"/>
    <property type="project" value="UniProtKB-KW"/>
</dbReference>
<evidence type="ECO:0000259" key="4">
    <source>
        <dbReference type="Pfam" id="PF04500"/>
    </source>
</evidence>
<evidence type="ECO:0000313" key="5">
    <source>
        <dbReference type="EMBL" id="CAF4647102.1"/>
    </source>
</evidence>
<dbReference type="Gene3D" id="2.20.25.240">
    <property type="match status" value="1"/>
</dbReference>
<evidence type="ECO:0000256" key="1">
    <source>
        <dbReference type="ARBA" id="ARBA00022723"/>
    </source>
</evidence>
<protein>
    <recommendedName>
        <fullName evidence="4">FLYWCH-type domain-containing protein</fullName>
    </recommendedName>
</protein>
<evidence type="ECO:0000256" key="2">
    <source>
        <dbReference type="ARBA" id="ARBA00022771"/>
    </source>
</evidence>
<proteinExistence type="predicted"/>
<comment type="caution">
    <text evidence="5">The sequence shown here is derived from an EMBL/GenBank/DDBJ whole genome shotgun (WGS) entry which is preliminary data.</text>
</comment>
<evidence type="ECO:0000313" key="6">
    <source>
        <dbReference type="Proteomes" id="UP000663862"/>
    </source>
</evidence>
<evidence type="ECO:0000256" key="3">
    <source>
        <dbReference type="ARBA" id="ARBA00022833"/>
    </source>
</evidence>
<keyword evidence="2" id="KW-0863">Zinc-finger</keyword>